<feature type="domain" description="C3H1-type" evidence="7">
    <location>
        <begin position="477"/>
        <end position="504"/>
    </location>
</feature>
<evidence type="ECO:0000259" key="7">
    <source>
        <dbReference type="PROSITE" id="PS50103"/>
    </source>
</evidence>
<comment type="caution">
    <text evidence="8">The sequence shown here is derived from an EMBL/GenBank/DDBJ whole genome shotgun (WGS) entry which is preliminary data.</text>
</comment>
<feature type="region of interest" description="Disordered" evidence="6">
    <location>
        <begin position="1548"/>
        <end position="1587"/>
    </location>
</feature>
<dbReference type="InterPro" id="IPR036855">
    <property type="entry name" value="Znf_CCCH_sf"/>
</dbReference>
<dbReference type="EMBL" id="BDQF01000011">
    <property type="protein sequence ID" value="GAW81328.1"/>
    <property type="molecule type" value="Genomic_DNA"/>
</dbReference>
<feature type="compositionally biased region" description="Polar residues" evidence="6">
    <location>
        <begin position="1644"/>
        <end position="1675"/>
    </location>
</feature>
<keyword evidence="3 4" id="KW-0862">Zinc</keyword>
<feature type="region of interest" description="Disordered" evidence="6">
    <location>
        <begin position="1156"/>
        <end position="1232"/>
    </location>
</feature>
<dbReference type="RefSeq" id="XP_028543917.1">
    <property type="nucleotide sequence ID" value="XM_028688116.1"/>
</dbReference>
<evidence type="ECO:0000256" key="3">
    <source>
        <dbReference type="ARBA" id="ARBA00022833"/>
    </source>
</evidence>
<feature type="coiled-coil region" evidence="5">
    <location>
        <begin position="520"/>
        <end position="550"/>
    </location>
</feature>
<evidence type="ECO:0000313" key="8">
    <source>
        <dbReference type="EMBL" id="GAW81328.1"/>
    </source>
</evidence>
<evidence type="ECO:0000256" key="1">
    <source>
        <dbReference type="ARBA" id="ARBA00022723"/>
    </source>
</evidence>
<dbReference type="SUPFAM" id="SSF90229">
    <property type="entry name" value="CCCH zinc finger"/>
    <property type="match status" value="1"/>
</dbReference>
<dbReference type="InterPro" id="IPR000571">
    <property type="entry name" value="Znf_CCCH"/>
</dbReference>
<feature type="zinc finger region" description="C3H1-type" evidence="4">
    <location>
        <begin position="477"/>
        <end position="504"/>
    </location>
</feature>
<evidence type="ECO:0000256" key="2">
    <source>
        <dbReference type="ARBA" id="ARBA00022771"/>
    </source>
</evidence>
<feature type="domain" description="C3H1-type" evidence="7">
    <location>
        <begin position="441"/>
        <end position="469"/>
    </location>
</feature>
<dbReference type="Gene3D" id="4.10.1000.10">
    <property type="entry name" value="Zinc finger, CCCH-type"/>
    <property type="match status" value="2"/>
</dbReference>
<accession>A0A1Y1JI73</accession>
<reference evidence="9" key="1">
    <citation type="submission" date="2017-04" db="EMBL/GenBank/DDBJ databases">
        <title>Plasmodium gonderi genome.</title>
        <authorList>
            <person name="Arisue N."/>
            <person name="Honma H."/>
            <person name="Kawai S."/>
            <person name="Tougan T."/>
            <person name="Tanabe K."/>
            <person name="Horii T."/>
        </authorList>
    </citation>
    <scope>NUCLEOTIDE SEQUENCE [LARGE SCALE GENOMIC DNA]</scope>
    <source>
        <strain evidence="9">ATCC 30045</strain>
    </source>
</reference>
<keyword evidence="2 4" id="KW-0863">Zinc-finger</keyword>
<keyword evidence="1 4" id="KW-0479">Metal-binding</keyword>
<keyword evidence="9" id="KW-1185">Reference proteome</keyword>
<feature type="region of interest" description="Disordered" evidence="6">
    <location>
        <begin position="1644"/>
        <end position="1703"/>
    </location>
</feature>
<keyword evidence="5" id="KW-0175">Coiled coil</keyword>
<feature type="domain" description="C3H1-type" evidence="7">
    <location>
        <begin position="403"/>
        <end position="433"/>
    </location>
</feature>
<dbReference type="GeneID" id="39748050"/>
<feature type="compositionally biased region" description="Basic and acidic residues" evidence="6">
    <location>
        <begin position="1678"/>
        <end position="1702"/>
    </location>
</feature>
<feature type="zinc finger region" description="C3H1-type" evidence="4">
    <location>
        <begin position="441"/>
        <end position="469"/>
    </location>
</feature>
<gene>
    <name evidence="8" type="ORF">PGO_100850</name>
</gene>
<feature type="zinc finger region" description="C3H1-type" evidence="4">
    <location>
        <begin position="403"/>
        <end position="433"/>
    </location>
</feature>
<evidence type="ECO:0000256" key="6">
    <source>
        <dbReference type="SAM" id="MobiDB-lite"/>
    </source>
</evidence>
<dbReference type="Proteomes" id="UP000195521">
    <property type="component" value="Unassembled WGS sequence"/>
</dbReference>
<feature type="region of interest" description="Disordered" evidence="6">
    <location>
        <begin position="662"/>
        <end position="690"/>
    </location>
</feature>
<protein>
    <recommendedName>
        <fullName evidence="7">C3H1-type domain-containing protein</fullName>
    </recommendedName>
</protein>
<dbReference type="GO" id="GO:0008270">
    <property type="term" value="F:zinc ion binding"/>
    <property type="evidence" value="ECO:0007669"/>
    <property type="project" value="UniProtKB-KW"/>
</dbReference>
<dbReference type="OMA" id="AMCRNFM"/>
<organism evidence="8 9">
    <name type="scientific">Plasmodium gonderi</name>
    <dbReference type="NCBI Taxonomy" id="77519"/>
    <lineage>
        <taxon>Eukaryota</taxon>
        <taxon>Sar</taxon>
        <taxon>Alveolata</taxon>
        <taxon>Apicomplexa</taxon>
        <taxon>Aconoidasida</taxon>
        <taxon>Haemosporida</taxon>
        <taxon>Plasmodiidae</taxon>
        <taxon>Plasmodium</taxon>
        <taxon>Plasmodium (Plasmodium)</taxon>
    </lineage>
</organism>
<evidence type="ECO:0000313" key="9">
    <source>
        <dbReference type="Proteomes" id="UP000195521"/>
    </source>
</evidence>
<dbReference type="PROSITE" id="PS50103">
    <property type="entry name" value="ZF_C3H1"/>
    <property type="match status" value="3"/>
</dbReference>
<feature type="compositionally biased region" description="Low complexity" evidence="6">
    <location>
        <begin position="1182"/>
        <end position="1191"/>
    </location>
</feature>
<dbReference type="OrthoDB" id="430732at2759"/>
<name>A0A1Y1JI73_PLAGO</name>
<dbReference type="SMART" id="SM00356">
    <property type="entry name" value="ZnF_C3H1"/>
    <property type="match status" value="3"/>
</dbReference>
<proteinExistence type="predicted"/>
<evidence type="ECO:0000256" key="5">
    <source>
        <dbReference type="SAM" id="Coils"/>
    </source>
</evidence>
<feature type="compositionally biased region" description="Low complexity" evidence="6">
    <location>
        <begin position="1156"/>
        <end position="1167"/>
    </location>
</feature>
<evidence type="ECO:0000256" key="4">
    <source>
        <dbReference type="PROSITE-ProRule" id="PRU00723"/>
    </source>
</evidence>
<feature type="compositionally biased region" description="Polar residues" evidence="6">
    <location>
        <begin position="1214"/>
        <end position="1225"/>
    </location>
</feature>
<sequence length="1790" mass="205906">MECVSYDNRDSNNALYNNELINGNVEIHNTCANNNNNCKSIEINTYKNVFEKGFNCKQYGKSEIRTNNRKNEEKKGNHTKNCIDDDMIDNFKVGQTHLDSNQKIRKNVRSKNFPKNKGESNHLLYEDKYMNDHCMEKGKRLDNYYTNGNTGNKKFNDFRIKKGIVFDNGDNNNNSSYNKNENFGKNNPDSNINMLEVTEEKCVKNMINNNRNNIVTTSEKVNISTEINRNRRRYRYQEKQRFNFTNKREESGIYNDKNRKIECVSNDDNIVSQNFDINDGRLCGAVDDFNDGVHDIVNYNMNYNYLSHENNGSSRSVHNKKCSFVRKSKSLNRSNIYEKEENVSPFVSITNREILEEREDYTNVSKKTCSNNELKFKERKKDTSNSTSREANYDFKSALNVQFCKTKMCPYMNTKEKCKRFLNSMCPYAHDQSELKPFPDLYKTAMCRNFMKNLCNKTKIECNFAHNVEELRSTDEFYKTTLCKFFLNGYCKADANCRHAHGHKELKYRPLSNVSQENCKDSAEKEINIIEESNENNLEDNDEKTDAERRGNILNKDSMNKFKSSESCNMIEGKDIRTIRVEEIAEEGGMFEAEVIKGDDATAKENVDEEKGSILSMGNMKKNDNKKKKEKFYNISRKLMSVSTKDTCCFLSNVFSKNIGSSENCDDENESVRTNEDSTIAHSNGDSKIKSLDNGNKHFKGDMAHSDFPLKSDETMDQNEIKNEGVNNSCNVIVKESMNRSDTNKEPNSVENIKSVRNEHIGEDIESDKIDVKLERNNKNSSYSSTDKGRNLTLNENFVFKKENRKLFLDDNMYLHKNKLNNGVDKGSNEFIIHTKFDRKKISKGHANTNFPLLNYKDDTKNFKENITNEKFKSRANMGDSVDINNELCPKNSSHFPRLCNTSMCNYNEDMKHTENNTWEHKSHGCRVSNAYSQQIGENCNGEYNKISYKNKKFYNTNKSSFKDIKGSVSNNNFNGIHGNNVDNYYTSMNKNYGNSKRLNGANGVYGSGMYNNHNVSIDNSNNNVMNGDMMNNVVTRNDLRNNHGRNFTRNSVRNMKNNARNNNWRNNYISNYGIYNNEMNPNDVMDNNFDENNNLHTMNTENMNNYNNSFSCYNISDINVNKSIDMNNDHHKNVTQSSNCNVVYGETSMHGHNSYDSNYNNGNGNHIMINQSANHSGNYGGKNSNKNSGKNSDKNSGKNSGSNNNPCFLQDYAPSNPNNITKPNKNYRGKNKNMQHNMLYETSNNNNLDNNNGYDNNNNIYGLRTMQLNGNYNTNGFNLDGPVNKVINHNVDDNIYGDLYINNGTTNNHPGSISSNYNSDVFNNYSPYNYDVCSPHMMNVSMEKCGIMHSIGIEPSVRNNNMYNITSMNMFSEVHNGVLNDPQYDTLSSLDHNDKKVHDNVHGSRNKKCFMNSNVYNETSYKSSDENCRKAGNMKNLTQPFVCNYNMNDEMSVTKDNLLYREPKGGYPLKNFKNGQMIESEELKRNNYDDINLGTKKFDYICKNEKEYKEKDRGNKNNSSEIKGTTYCTNFKKKNSMKALEENHAFYDNGNRSRNDYNGTNGHSNSSNCRSSNRHTIRDRNESVKQSTLKTQLTSYVTPVNTLAGFSSCSDENLKEYVPLGKVKVQNYVSKNVFLKSANLKSGNAKNKFSHSKGSQSKISQNRGSQNKRTQNGEPQFRVEENEKEKKTKEKHQNEPGREGEIIDQQSNVLSRNKNIEKYLIGQEPKTCVSCYQYMTESTPEDIVSTEPYCLTCGHVIKKSLSLMIIELLRPQVEHLLSDANFYVQNYHD</sequence>